<proteinExistence type="predicted"/>
<dbReference type="RefSeq" id="WP_137666732.1">
    <property type="nucleotide sequence ID" value="NZ_BJCE01000027.1"/>
</dbReference>
<accession>A0A480A1V2</accession>
<evidence type="ECO:0000313" key="1">
    <source>
        <dbReference type="EMBL" id="GCL36124.1"/>
    </source>
</evidence>
<evidence type="ECO:0000313" key="2">
    <source>
        <dbReference type="Proteomes" id="UP000300142"/>
    </source>
</evidence>
<name>A0A480A1V2_9CYAN</name>
<evidence type="ECO:0008006" key="3">
    <source>
        <dbReference type="Google" id="ProtNLM"/>
    </source>
</evidence>
<organism evidence="1 2">
    <name type="scientific">Sphaerospermopsis reniformis</name>
    <dbReference type="NCBI Taxonomy" id="531300"/>
    <lineage>
        <taxon>Bacteria</taxon>
        <taxon>Bacillati</taxon>
        <taxon>Cyanobacteriota</taxon>
        <taxon>Cyanophyceae</taxon>
        <taxon>Nostocales</taxon>
        <taxon>Aphanizomenonaceae</taxon>
        <taxon>Sphaerospermopsis</taxon>
    </lineage>
</organism>
<dbReference type="AlphaFoldDB" id="A0A480A1V2"/>
<keyword evidence="2" id="KW-1185">Reference proteome</keyword>
<dbReference type="EMBL" id="BJCE01000027">
    <property type="protein sequence ID" value="GCL36124.1"/>
    <property type="molecule type" value="Genomic_DNA"/>
</dbReference>
<reference evidence="2" key="1">
    <citation type="submission" date="2019-02" db="EMBL/GenBank/DDBJ databases">
        <title>Draft genome sequence of Sphaerospermopsis reniformis NIES-1949.</title>
        <authorList>
            <person name="Yamaguchi H."/>
            <person name="Suzuki S."/>
            <person name="Kawachi M."/>
        </authorList>
    </citation>
    <scope>NUCLEOTIDE SEQUENCE [LARGE SCALE GENOMIC DNA]</scope>
    <source>
        <strain evidence="2">NIES-1949</strain>
    </source>
</reference>
<dbReference type="NCBIfam" id="TIGR04256">
    <property type="entry name" value="GxxExxY"/>
    <property type="match status" value="1"/>
</dbReference>
<protein>
    <recommendedName>
        <fullName evidence="3">GxxExxY protein</fullName>
    </recommendedName>
</protein>
<dbReference type="Proteomes" id="UP000300142">
    <property type="component" value="Unassembled WGS sequence"/>
</dbReference>
<sequence>MIENEITGVIVNVAYKVHTTLGPGLLDSVYEIVMDVELRRRKLQVRRQVVIPITYEGVVLEEGFRADLIVEDKVIVELKSVENLNPVHHKQLLTYLRLADKKVGLIINFNVKLIKDGISRVVNNL</sequence>
<gene>
    <name evidence="1" type="ORF">SR1949_12240</name>
</gene>
<comment type="caution">
    <text evidence="1">The sequence shown here is derived from an EMBL/GenBank/DDBJ whole genome shotgun (WGS) entry which is preliminary data.</text>
</comment>
<dbReference type="InterPro" id="IPR026350">
    <property type="entry name" value="GxxExxY"/>
</dbReference>
<dbReference type="Pfam" id="PF13366">
    <property type="entry name" value="PDDEXK_3"/>
    <property type="match status" value="1"/>
</dbReference>